<dbReference type="Pfam" id="PF00583">
    <property type="entry name" value="Acetyltransf_1"/>
    <property type="match status" value="2"/>
</dbReference>
<dbReference type="InterPro" id="IPR017813">
    <property type="entry name" value="Mycothiol_AcTrfase"/>
</dbReference>
<dbReference type="InterPro" id="IPR000182">
    <property type="entry name" value="GNAT_dom"/>
</dbReference>
<evidence type="ECO:0000313" key="6">
    <source>
        <dbReference type="EMBL" id="QUF02142.1"/>
    </source>
</evidence>
<dbReference type="GO" id="GO:0035447">
    <property type="term" value="F:mycothiol synthase activity"/>
    <property type="evidence" value="ECO:0007669"/>
    <property type="project" value="UniProtKB-UniRule"/>
</dbReference>
<dbReference type="NCBIfam" id="TIGR03448">
    <property type="entry name" value="mycothiol_MshD"/>
    <property type="match status" value="1"/>
</dbReference>
<feature type="binding site" evidence="4">
    <location>
        <position position="183"/>
    </location>
    <ligand>
        <name>1D-myo-inositol 2-(L-cysteinylamino)-2-deoxy-alpha-D-glucopyranoside</name>
        <dbReference type="ChEBI" id="CHEBI:58887"/>
    </ligand>
</feature>
<keyword evidence="3 4" id="KW-0012">Acyltransferase</keyword>
<gene>
    <name evidence="4 6" type="primary">mshD</name>
    <name evidence="6" type="ORF">KCV87_21855</name>
</gene>
<evidence type="ECO:0000259" key="5">
    <source>
        <dbReference type="PROSITE" id="PS51186"/>
    </source>
</evidence>
<dbReference type="InterPro" id="IPR016181">
    <property type="entry name" value="Acyl_CoA_acyltransferase"/>
</dbReference>
<sequence length="297" mass="31880">MADLTWHDALDPEQAEEITRLLAEAEEVDGVAPVGEAVHLRLRPGASGSAHLLARADGVLAGYAHLDLLGDSDGNLVAELAVRPGSRRAGVGAELAGAVLGAAADRGKPVRFWAHGDREGASGLAARLGARRVRELWVMRRELAGLPEVPPLPEGVALRSFEPGRDEDAVVRVNARAFSWHPEQGAMTADDVRLKEAEDWFDADGFLLAVDGADRLLGFHWTKRHDESMGEVYVVGVDPDAQGGGLGKALTLAGLVHLKSTGLRDVHLYVESDNSPAVRVYTRLGFSRWKADVQYAL</sequence>
<dbReference type="PANTHER" id="PTHR43877">
    <property type="entry name" value="AMINOALKYLPHOSPHONATE N-ACETYLTRANSFERASE-RELATED-RELATED"/>
    <property type="match status" value="1"/>
</dbReference>
<dbReference type="Gene3D" id="3.40.630.30">
    <property type="match status" value="1"/>
</dbReference>
<keyword evidence="2 4" id="KW-0677">Repeat</keyword>
<evidence type="ECO:0000256" key="2">
    <source>
        <dbReference type="ARBA" id="ARBA00022737"/>
    </source>
</evidence>
<feature type="domain" description="N-acetyltransferase" evidence="5">
    <location>
        <begin position="156"/>
        <end position="297"/>
    </location>
</feature>
<dbReference type="HAMAP" id="MF_01698">
    <property type="entry name" value="MshD"/>
    <property type="match status" value="1"/>
</dbReference>
<feature type="binding site" evidence="4">
    <location>
        <begin position="235"/>
        <end position="237"/>
    </location>
    <ligand>
        <name>acetyl-CoA</name>
        <dbReference type="ChEBI" id="CHEBI:57288"/>
        <label>2</label>
    </ligand>
</feature>
<comment type="subunit">
    <text evidence="4">Monomer.</text>
</comment>
<dbReference type="EMBL" id="CP073249">
    <property type="protein sequence ID" value="QUF02142.1"/>
    <property type="molecule type" value="Genomic_DNA"/>
</dbReference>
<organism evidence="6 7">
    <name type="scientific">Actinosynnema pretiosum subsp. pretiosum</name>
    <dbReference type="NCBI Taxonomy" id="103721"/>
    <lineage>
        <taxon>Bacteria</taxon>
        <taxon>Bacillati</taxon>
        <taxon>Actinomycetota</taxon>
        <taxon>Actinomycetes</taxon>
        <taxon>Pseudonocardiales</taxon>
        <taxon>Pseudonocardiaceae</taxon>
        <taxon>Actinosynnema</taxon>
    </lineage>
</organism>
<dbReference type="PROSITE" id="PS51186">
    <property type="entry name" value="GNAT"/>
    <property type="match status" value="2"/>
</dbReference>
<feature type="binding site" evidence="4">
    <location>
        <begin position="274"/>
        <end position="279"/>
    </location>
    <ligand>
        <name>acetyl-CoA</name>
        <dbReference type="ChEBI" id="CHEBI:57288"/>
        <label>2</label>
    </ligand>
</feature>
<accession>A0AA45L2I2</accession>
<proteinExistence type="inferred from homology"/>
<dbReference type="PIRSF" id="PIRSF021524">
    <property type="entry name" value="MSH_acetyltransferase"/>
    <property type="match status" value="1"/>
</dbReference>
<feature type="binding site" evidence="4">
    <location>
        <position position="223"/>
    </location>
    <ligand>
        <name>1D-myo-inositol 2-(L-cysteinylamino)-2-deoxy-alpha-D-glucopyranoside</name>
        <dbReference type="ChEBI" id="CHEBI:58887"/>
    </ligand>
</feature>
<feature type="binding site" evidence="4">
    <location>
        <position position="36"/>
    </location>
    <ligand>
        <name>1D-myo-inositol 2-(L-cysteinylamino)-2-deoxy-alpha-D-glucopyranoside</name>
        <dbReference type="ChEBI" id="CHEBI:58887"/>
    </ligand>
</feature>
<dbReference type="CDD" id="cd04301">
    <property type="entry name" value="NAT_SF"/>
    <property type="match status" value="1"/>
</dbReference>
<name>A0AA45L2I2_9PSEU</name>
<dbReference type="SUPFAM" id="SSF55729">
    <property type="entry name" value="Acyl-CoA N-acyltransferases (Nat)"/>
    <property type="match status" value="1"/>
</dbReference>
<dbReference type="AlphaFoldDB" id="A0AA45L2I2"/>
<comment type="caution">
    <text evidence="4">Lacks conserved residue(s) required for the propagation of feature annotation.</text>
</comment>
<feature type="binding site" evidence="4">
    <location>
        <begin position="80"/>
        <end position="82"/>
    </location>
    <ligand>
        <name>acetyl-CoA</name>
        <dbReference type="ChEBI" id="CHEBI:57288"/>
        <label>1</label>
    </ligand>
</feature>
<evidence type="ECO:0000313" key="7">
    <source>
        <dbReference type="Proteomes" id="UP000677152"/>
    </source>
</evidence>
<evidence type="ECO:0000256" key="3">
    <source>
        <dbReference type="ARBA" id="ARBA00023315"/>
    </source>
</evidence>
<dbReference type="GO" id="GO:0010125">
    <property type="term" value="P:mycothiol biosynthetic process"/>
    <property type="evidence" value="ECO:0007669"/>
    <property type="project" value="UniProtKB-UniRule"/>
</dbReference>
<keyword evidence="1 4" id="KW-0808">Transferase</keyword>
<evidence type="ECO:0000256" key="4">
    <source>
        <dbReference type="HAMAP-Rule" id="MF_01698"/>
    </source>
</evidence>
<comment type="function">
    <text evidence="4">Catalyzes the transfer of acetyl from acetyl-CoA to desacetylmycothiol (Cys-GlcN-Ins) to form mycothiol.</text>
</comment>
<comment type="catalytic activity">
    <reaction evidence="4">
        <text>1D-myo-inositol 2-(L-cysteinylamino)-2-deoxy-alpha-D-glucopyranoside + acetyl-CoA = mycothiol + CoA + H(+)</text>
        <dbReference type="Rhea" id="RHEA:26172"/>
        <dbReference type="ChEBI" id="CHEBI:15378"/>
        <dbReference type="ChEBI" id="CHEBI:16768"/>
        <dbReference type="ChEBI" id="CHEBI:57287"/>
        <dbReference type="ChEBI" id="CHEBI:57288"/>
        <dbReference type="ChEBI" id="CHEBI:58887"/>
        <dbReference type="EC" id="2.3.1.189"/>
    </reaction>
</comment>
<dbReference type="Proteomes" id="UP000677152">
    <property type="component" value="Chromosome"/>
</dbReference>
<reference evidence="6" key="1">
    <citation type="submission" date="2021-04" db="EMBL/GenBank/DDBJ databases">
        <title>Genomic sequence of Actinosynnema pretiosum subsp. pretiosum ATCC 31280 (C-14919).</title>
        <authorList>
            <person name="Bai L."/>
            <person name="Wang X."/>
            <person name="Xiao Y."/>
        </authorList>
    </citation>
    <scope>NUCLEOTIDE SEQUENCE</scope>
    <source>
        <strain evidence="6">ATCC 31280</strain>
    </source>
</reference>
<protein>
    <recommendedName>
        <fullName evidence="4">Mycothiol acetyltransferase</fullName>
        <shortName evidence="4">MSH acetyltransferase</shortName>
        <ecNumber evidence="4">2.3.1.189</ecNumber>
    </recommendedName>
    <alternativeName>
        <fullName evidence="4">Mycothiol synthase</fullName>
    </alternativeName>
</protein>
<evidence type="ECO:0000256" key="1">
    <source>
        <dbReference type="ARBA" id="ARBA00022679"/>
    </source>
</evidence>
<dbReference type="EC" id="2.3.1.189" evidence="4"/>
<feature type="binding site" evidence="4">
    <location>
        <position position="269"/>
    </location>
    <ligand>
        <name>1D-myo-inositol 2-(L-cysteinylamino)-2-deoxy-alpha-D-glucopyranoside</name>
        <dbReference type="ChEBI" id="CHEBI:58887"/>
    </ligand>
</feature>
<dbReference type="InterPro" id="IPR050832">
    <property type="entry name" value="Bact_Acetyltransf"/>
</dbReference>
<feature type="domain" description="N-acetyltransferase" evidence="5">
    <location>
        <begin position="8"/>
        <end position="153"/>
    </location>
</feature>
<feature type="binding site" evidence="4">
    <location>
        <begin position="242"/>
        <end position="248"/>
    </location>
    <ligand>
        <name>acetyl-CoA</name>
        <dbReference type="ChEBI" id="CHEBI:57288"/>
        <label>2</label>
    </ligand>
</feature>
<comment type="similarity">
    <text evidence="4">Belongs to the acetyltransferase family. MshD subfamily.</text>
</comment>
<feature type="binding site" evidence="4">
    <location>
        <position position="231"/>
    </location>
    <ligand>
        <name>1D-myo-inositol 2-(L-cysteinylamino)-2-deoxy-alpha-D-glucopyranoside</name>
        <dbReference type="ChEBI" id="CHEBI:58887"/>
    </ligand>
</feature>